<reference evidence="2 4" key="1">
    <citation type="journal article" date="2016" name="Front. Microbiol.">
        <title>Single-Cell (Meta-)Genomics of a Dimorphic Candidatus Thiomargarita nelsonii Reveals Genomic Plasticity.</title>
        <authorList>
            <person name="Flood B.E."/>
            <person name="Fliss P."/>
            <person name="Jones D.S."/>
            <person name="Dick G.J."/>
            <person name="Jain S."/>
            <person name="Kaster A.K."/>
            <person name="Winkel M."/>
            <person name="Mussmann M."/>
            <person name="Bailey J."/>
        </authorList>
    </citation>
    <scope>NUCLEOTIDE SEQUENCE [LARGE SCALE GENOMIC DNA]</scope>
    <source>
        <strain evidence="2">Hydrate Ridge</strain>
    </source>
</reference>
<dbReference type="EMBL" id="JSZA02000071">
    <property type="protein sequence ID" value="KHD04946.1"/>
    <property type="molecule type" value="Genomic_DNA"/>
</dbReference>
<dbReference type="InterPro" id="IPR027417">
    <property type="entry name" value="P-loop_NTPase"/>
</dbReference>
<sequence length="183" mass="20882">MLNNRIHLRRLSVHGFKSLDNFHSDLEPALTIFIGQNGAGKSTILQIFTFIQAFMSGEPLRFFEERAWLVETIKPVFKKSHLIEVVLSFGREDETQIIWAFQWDFKENLNKGESLKFQNQQKKVEVFANGNGIKVGHNLIEGLRLSGSIFSVLDTNIINSEESRAIAKAVQEWGQGIFSLETK</sequence>
<dbReference type="Pfam" id="PF13476">
    <property type="entry name" value="AAA_23"/>
    <property type="match status" value="1"/>
</dbReference>
<keyword evidence="4" id="KW-1185">Reference proteome</keyword>
<comment type="caution">
    <text evidence="2">The sequence shown here is derived from an EMBL/GenBank/DDBJ whole genome shotgun (WGS) entry which is preliminary data.</text>
</comment>
<dbReference type="InterPro" id="IPR038729">
    <property type="entry name" value="Rad50/SbcC_AAA"/>
</dbReference>
<evidence type="ECO:0000313" key="2">
    <source>
        <dbReference type="EMBL" id="KHD04946.1"/>
    </source>
</evidence>
<evidence type="ECO:0000259" key="1">
    <source>
        <dbReference type="Pfam" id="PF13476"/>
    </source>
</evidence>
<dbReference type="SUPFAM" id="SSF52540">
    <property type="entry name" value="P-loop containing nucleoside triphosphate hydrolases"/>
    <property type="match status" value="1"/>
</dbReference>
<gene>
    <name evidence="2" type="ORF">PN36_18225</name>
    <name evidence="3" type="ORF">PN36_20520</name>
</gene>
<dbReference type="GO" id="GO:0006302">
    <property type="term" value="P:double-strand break repair"/>
    <property type="evidence" value="ECO:0007669"/>
    <property type="project" value="InterPro"/>
</dbReference>
<organism evidence="2 4">
    <name type="scientific">Candidatus Thiomargarita nelsonii</name>
    <dbReference type="NCBI Taxonomy" id="1003181"/>
    <lineage>
        <taxon>Bacteria</taxon>
        <taxon>Pseudomonadati</taxon>
        <taxon>Pseudomonadota</taxon>
        <taxon>Gammaproteobacteria</taxon>
        <taxon>Thiotrichales</taxon>
        <taxon>Thiotrichaceae</taxon>
        <taxon>Thiomargarita</taxon>
    </lineage>
</organism>
<feature type="domain" description="Rad50/SbcC-type AAA" evidence="1">
    <location>
        <begin position="10"/>
        <end position="122"/>
    </location>
</feature>
<evidence type="ECO:0000313" key="4">
    <source>
        <dbReference type="Proteomes" id="UP000030428"/>
    </source>
</evidence>
<dbReference type="GO" id="GO:0016887">
    <property type="term" value="F:ATP hydrolysis activity"/>
    <property type="evidence" value="ECO:0007669"/>
    <property type="project" value="InterPro"/>
</dbReference>
<dbReference type="Gene3D" id="3.40.50.300">
    <property type="entry name" value="P-loop containing nucleotide triphosphate hydrolases"/>
    <property type="match status" value="1"/>
</dbReference>
<protein>
    <recommendedName>
        <fullName evidence="1">Rad50/SbcC-type AAA domain-containing protein</fullName>
    </recommendedName>
</protein>
<name>A0A0A6RMA1_9GAMM</name>
<dbReference type="Proteomes" id="UP000030428">
    <property type="component" value="Unassembled WGS sequence"/>
</dbReference>
<dbReference type="AlphaFoldDB" id="A0A0A6RMA1"/>
<evidence type="ECO:0000313" key="3">
    <source>
        <dbReference type="EMBL" id="TGO02684.1"/>
    </source>
</evidence>
<accession>A0A0A6RMA1</accession>
<proteinExistence type="predicted"/>
<dbReference type="EMBL" id="JSZA02000089">
    <property type="protein sequence ID" value="TGO02684.1"/>
    <property type="molecule type" value="Genomic_DNA"/>
</dbReference>